<dbReference type="FunFam" id="3.30.2410.10:FF:000017">
    <property type="entry name" value="E3 ubiquitin-protein ligase UPL7"/>
    <property type="match status" value="1"/>
</dbReference>
<organism evidence="8 9">
    <name type="scientific">Torulaspora globosa</name>
    <dbReference type="NCBI Taxonomy" id="48254"/>
    <lineage>
        <taxon>Eukaryota</taxon>
        <taxon>Fungi</taxon>
        <taxon>Dikarya</taxon>
        <taxon>Ascomycota</taxon>
        <taxon>Saccharomycotina</taxon>
        <taxon>Saccharomycetes</taxon>
        <taxon>Saccharomycetales</taxon>
        <taxon>Saccharomycetaceae</taxon>
        <taxon>Torulaspora</taxon>
    </lineage>
</organism>
<dbReference type="EMBL" id="CP059267">
    <property type="protein sequence ID" value="QLQ78013.1"/>
    <property type="molecule type" value="Genomic_DNA"/>
</dbReference>
<evidence type="ECO:0000256" key="1">
    <source>
        <dbReference type="ARBA" id="ARBA00000885"/>
    </source>
</evidence>
<dbReference type="InterPro" id="IPR044611">
    <property type="entry name" value="E3A/B/C-like"/>
</dbReference>
<dbReference type="PANTHER" id="PTHR45700:SF2">
    <property type="entry name" value="UBIQUITIN-PROTEIN LIGASE E3C"/>
    <property type="match status" value="1"/>
</dbReference>
<dbReference type="OrthoDB" id="8068875at2759"/>
<dbReference type="Gene3D" id="3.30.2160.10">
    <property type="entry name" value="Hect, E3 ligase catalytic domain"/>
    <property type="match status" value="1"/>
</dbReference>
<evidence type="ECO:0000256" key="5">
    <source>
        <dbReference type="ARBA" id="ARBA00022786"/>
    </source>
</evidence>
<keyword evidence="9" id="KW-1185">Reference proteome</keyword>
<dbReference type="Gene3D" id="3.90.1750.10">
    <property type="entry name" value="Hect, E3 ligase catalytic domains"/>
    <property type="match status" value="1"/>
</dbReference>
<feature type="active site" description="Glycyl thioester intermediate" evidence="6">
    <location>
        <position position="884"/>
    </location>
</feature>
<evidence type="ECO:0000256" key="4">
    <source>
        <dbReference type="ARBA" id="ARBA00022679"/>
    </source>
</evidence>
<protein>
    <recommendedName>
        <fullName evidence="3">HECT-type E3 ubiquitin transferase</fullName>
        <ecNumber evidence="3">2.3.2.26</ecNumber>
    </recommendedName>
</protein>
<dbReference type="InterPro" id="IPR000569">
    <property type="entry name" value="HECT_dom"/>
</dbReference>
<reference evidence="8 9" key="1">
    <citation type="submission" date="2020-06" db="EMBL/GenBank/DDBJ databases">
        <title>The yeast mating-type switching endonuclease HO is a domesticated member of an unorthodox homing genetic element family.</title>
        <authorList>
            <person name="Coughlan A.Y."/>
            <person name="Lombardi L."/>
            <person name="Braun-Galleani S."/>
            <person name="Martos A.R."/>
            <person name="Galeote V."/>
            <person name="Bigey F."/>
            <person name="Dequin S."/>
            <person name="Byrne K.P."/>
            <person name="Wolfe K.H."/>
        </authorList>
    </citation>
    <scope>NUCLEOTIDE SEQUENCE [LARGE SCALE GENOMIC DNA]</scope>
    <source>
        <strain evidence="8 9">CBS2947</strain>
    </source>
</reference>
<name>A0A7H9HL42_9SACH</name>
<dbReference type="SUPFAM" id="SSF56204">
    <property type="entry name" value="Hect, E3 ligase catalytic domain"/>
    <property type="match status" value="1"/>
</dbReference>
<evidence type="ECO:0000256" key="6">
    <source>
        <dbReference type="PROSITE-ProRule" id="PRU00104"/>
    </source>
</evidence>
<accession>A0A7H9HL42</accession>
<evidence type="ECO:0000256" key="2">
    <source>
        <dbReference type="ARBA" id="ARBA00004906"/>
    </source>
</evidence>
<evidence type="ECO:0000313" key="9">
    <source>
        <dbReference type="Proteomes" id="UP000510647"/>
    </source>
</evidence>
<sequence>MFNFTGQTRRRTVNLGNRSATTKQDILLKAQRERERRAREHQREAACAVIQLNIRRFLAERFNIRLFSRTWDRQDVGWLVLVFGSKLIEHLDYQSVSSILRDSRDMLEHYPGIRGNLKLCGMIAELKDDVLIQEIVGCLNVARPVRSEFVANVTSFLMKTSELSQQSISLLLEVVCIWNLNNTEALVPLFEIRSKDTVNSSVLWMFYQICGSLNVLPGSESRSSVLLENLAYIYCHVGDRTAVSRCIASCFRGMHYIEQDNRLQTYVTQLYEKPFLDFLTNLVENEQDVDVTMENFVSYIECAPNDNLRDSAMISLLSRPSFLKKLYSGVHESRFGELEFKPTASFSIFVRLLEMYLLVSTDHEILSEYSGFTVKDLVDFTTSLKDFVFHNLWYLAAESRPKIVEDTLPLLQKLYLRDSRLHFCSKNKNVDFWSSKDAEFLQVSPFKYIEDYERLYREYADKRDELITDNNELSTADEASAIKFQILARLSSIYKSSVSTRQFKKLEILIKTPFFIPFAQRVDLFYLFIALDKQRLHLDEDSALMGMFMPWHGNGAMGRQSATISRENILDDACNAFNSIGERFKAKLAVTFVNEFGPEAGVDGGGITKEFLTSVSEEGFNSEKYSLFQTNSQHELYPSTTVDAQRLRYLWFLGKVLGKCLYDHVLIDVAFADFFLKKMLNPSSRFASSFDDLQSLDVVLYSNLVKLLTMTSEQLASLDLAFETDSLDGKGSVVPLIPNGNNIKVTKENVLLYIVKVADFRLNKSLFRQIQNFHGGMSMIIAPHWMEMFNSVELQMLISGGGKDIDLADLKSNTEYGGYHDTDKTITDFWSILQELEPQQRLNFIKFVTSVPRAPLQGFKSLEPRFGIRNAGRDLERLPTASTCVNLLKLPDYQDKELLRQKLLYSINSGARFDLS</sequence>
<dbReference type="Gene3D" id="3.30.2410.10">
    <property type="entry name" value="Hect, E3 ligase catalytic domain"/>
    <property type="match status" value="1"/>
</dbReference>
<dbReference type="EC" id="2.3.2.26" evidence="3"/>
<proteinExistence type="predicted"/>
<gene>
    <name evidence="8" type="ORF">HG537_0A02600</name>
</gene>
<dbReference type="SMART" id="SM00119">
    <property type="entry name" value="HECTc"/>
    <property type="match status" value="1"/>
</dbReference>
<comment type="catalytic activity">
    <reaction evidence="1">
        <text>S-ubiquitinyl-[E2 ubiquitin-conjugating enzyme]-L-cysteine + [acceptor protein]-L-lysine = [E2 ubiquitin-conjugating enzyme]-L-cysteine + N(6)-ubiquitinyl-[acceptor protein]-L-lysine.</text>
        <dbReference type="EC" id="2.3.2.26"/>
    </reaction>
</comment>
<feature type="domain" description="HECT" evidence="7">
    <location>
        <begin position="584"/>
        <end position="916"/>
    </location>
</feature>
<dbReference type="Proteomes" id="UP000510647">
    <property type="component" value="Chromosome 1"/>
</dbReference>
<dbReference type="AlphaFoldDB" id="A0A7H9HL42"/>
<dbReference type="InterPro" id="IPR035983">
    <property type="entry name" value="Hect_E3_ubiquitin_ligase"/>
</dbReference>
<dbReference type="CDD" id="cd00078">
    <property type="entry name" value="HECTc"/>
    <property type="match status" value="1"/>
</dbReference>
<dbReference type="GO" id="GO:0006511">
    <property type="term" value="P:ubiquitin-dependent protein catabolic process"/>
    <property type="evidence" value="ECO:0007669"/>
    <property type="project" value="TreeGrafter"/>
</dbReference>
<keyword evidence="4" id="KW-0808">Transferase</keyword>
<dbReference type="GO" id="GO:0061630">
    <property type="term" value="F:ubiquitin protein ligase activity"/>
    <property type="evidence" value="ECO:0007669"/>
    <property type="project" value="UniProtKB-EC"/>
</dbReference>
<evidence type="ECO:0000256" key="3">
    <source>
        <dbReference type="ARBA" id="ARBA00012485"/>
    </source>
</evidence>
<keyword evidence="5 6" id="KW-0833">Ubl conjugation pathway</keyword>
<evidence type="ECO:0000259" key="7">
    <source>
        <dbReference type="PROSITE" id="PS50237"/>
    </source>
</evidence>
<dbReference type="PANTHER" id="PTHR45700">
    <property type="entry name" value="UBIQUITIN-PROTEIN LIGASE E3C"/>
    <property type="match status" value="1"/>
</dbReference>
<dbReference type="Pfam" id="PF00632">
    <property type="entry name" value="HECT"/>
    <property type="match status" value="1"/>
</dbReference>
<evidence type="ECO:0000313" key="8">
    <source>
        <dbReference type="EMBL" id="QLQ78013.1"/>
    </source>
</evidence>
<comment type="pathway">
    <text evidence="2">Protein modification; protein ubiquitination.</text>
</comment>
<dbReference type="PROSITE" id="PS50237">
    <property type="entry name" value="HECT"/>
    <property type="match status" value="1"/>
</dbReference>
<dbReference type="GO" id="GO:0000209">
    <property type="term" value="P:protein polyubiquitination"/>
    <property type="evidence" value="ECO:0007669"/>
    <property type="project" value="InterPro"/>
</dbReference>